<proteinExistence type="predicted"/>
<sequence length="274" mass="31457">MYGFEPSSSSSSSSDDDSFVATEMRPTDLLTLAMKKRRALYNKKERNMRCEVLQTSFISSLCKHMGESRKRRRRGGKKRSSSISSTNVSSTYSDMTPDRVNPVYNVEPLVQNDHQLSFDEPAKKKAKDSYMDPFGLEEFFKNISSKSIKGEYRFYAVGGSMVRYPTALTADKSPFATDRSSPDDPIRQRRRIRSPTLLEDTMESPCIGLINLMLRVNPSQWTKSNKTGFSFIPVSMIIIERRNDFKNNYNQKQHETRSIGDWYLCAIVFFPFSS</sequence>
<dbReference type="AlphaFoldDB" id="A0A2G5TLP8"/>
<dbReference type="STRING" id="1611254.A0A2G5TLP8"/>
<evidence type="ECO:0000256" key="1">
    <source>
        <dbReference type="SAM" id="MobiDB-lite"/>
    </source>
</evidence>
<protein>
    <submittedName>
        <fullName evidence="2">Uncharacterized protein</fullName>
    </submittedName>
</protein>
<comment type="caution">
    <text evidence="2">The sequence shown here is derived from an EMBL/GenBank/DDBJ whole genome shotgun (WGS) entry which is preliminary data.</text>
</comment>
<dbReference type="OrthoDB" id="5865307at2759"/>
<evidence type="ECO:0000313" key="2">
    <source>
        <dbReference type="EMBL" id="PIC28178.1"/>
    </source>
</evidence>
<organism evidence="2 3">
    <name type="scientific">Caenorhabditis nigoni</name>
    <dbReference type="NCBI Taxonomy" id="1611254"/>
    <lineage>
        <taxon>Eukaryota</taxon>
        <taxon>Metazoa</taxon>
        <taxon>Ecdysozoa</taxon>
        <taxon>Nematoda</taxon>
        <taxon>Chromadorea</taxon>
        <taxon>Rhabditida</taxon>
        <taxon>Rhabditina</taxon>
        <taxon>Rhabditomorpha</taxon>
        <taxon>Rhabditoidea</taxon>
        <taxon>Rhabditidae</taxon>
        <taxon>Peloderinae</taxon>
        <taxon>Caenorhabditis</taxon>
    </lineage>
</organism>
<feature type="compositionally biased region" description="Basic residues" evidence="1">
    <location>
        <begin position="69"/>
        <end position="80"/>
    </location>
</feature>
<feature type="region of interest" description="Disordered" evidence="1">
    <location>
        <begin position="64"/>
        <end position="100"/>
    </location>
</feature>
<accession>A0A2G5TLP8</accession>
<dbReference type="Proteomes" id="UP000230233">
    <property type="component" value="Chromosome V"/>
</dbReference>
<keyword evidence="3" id="KW-1185">Reference proteome</keyword>
<evidence type="ECO:0000313" key="3">
    <source>
        <dbReference type="Proteomes" id="UP000230233"/>
    </source>
</evidence>
<feature type="region of interest" description="Disordered" evidence="1">
    <location>
        <begin position="1"/>
        <end position="20"/>
    </location>
</feature>
<reference evidence="3" key="1">
    <citation type="submission" date="2017-10" db="EMBL/GenBank/DDBJ databases">
        <title>Rapid genome shrinkage in a self-fertile nematode reveals novel sperm competition proteins.</title>
        <authorList>
            <person name="Yin D."/>
            <person name="Schwarz E.M."/>
            <person name="Thomas C.G."/>
            <person name="Felde R.L."/>
            <person name="Korf I.F."/>
            <person name="Cutter A.D."/>
            <person name="Schartner C.M."/>
            <person name="Ralston E.J."/>
            <person name="Meyer B.J."/>
            <person name="Haag E.S."/>
        </authorList>
    </citation>
    <scope>NUCLEOTIDE SEQUENCE [LARGE SCALE GENOMIC DNA]</scope>
    <source>
        <strain evidence="3">JU1422</strain>
    </source>
</reference>
<dbReference type="EMBL" id="PDUG01000005">
    <property type="protein sequence ID" value="PIC28178.1"/>
    <property type="molecule type" value="Genomic_DNA"/>
</dbReference>
<name>A0A2G5TLP8_9PELO</name>
<gene>
    <name evidence="2" type="primary">Cnig_chr_V.g20182</name>
    <name evidence="2" type="ORF">B9Z55_020182</name>
</gene>